<proteinExistence type="inferred from homology"/>
<accession>A0A437MMH5</accession>
<protein>
    <recommendedName>
        <fullName evidence="5">8-amino-7-oxononanoate synthase</fullName>
        <ecNumber evidence="5">2.3.1.47</ecNumber>
    </recommendedName>
    <alternativeName>
        <fullName evidence="9">7-keto-8-amino-pelargonic acid synthase</fullName>
    </alternativeName>
    <alternativeName>
        <fullName evidence="10">8-amino-7-ketopelargonate synthase</fullName>
    </alternativeName>
</protein>
<dbReference type="GO" id="GO:0008483">
    <property type="term" value="F:transaminase activity"/>
    <property type="evidence" value="ECO:0007669"/>
    <property type="project" value="UniProtKB-KW"/>
</dbReference>
<dbReference type="Proteomes" id="UP000282957">
    <property type="component" value="Unassembled WGS sequence"/>
</dbReference>
<dbReference type="SUPFAM" id="SSF53383">
    <property type="entry name" value="PLP-dependent transferases"/>
    <property type="match status" value="1"/>
</dbReference>
<keyword evidence="14" id="KW-0032">Aminotransferase</keyword>
<feature type="domain" description="Aminotransferase class I/classII large" evidence="13">
    <location>
        <begin position="79"/>
        <end position="423"/>
    </location>
</feature>
<comment type="caution">
    <text evidence="14">The sequence shown here is derived from an EMBL/GenBank/DDBJ whole genome shotgun (WGS) entry which is preliminary data.</text>
</comment>
<dbReference type="PANTHER" id="PTHR13693:SF100">
    <property type="entry name" value="8-AMINO-7-OXONONANOATE SYNTHASE"/>
    <property type="match status" value="1"/>
</dbReference>
<dbReference type="CDD" id="cd06454">
    <property type="entry name" value="KBL_like"/>
    <property type="match status" value="1"/>
</dbReference>
<gene>
    <name evidence="14" type="ORF">EOD42_01630</name>
</gene>
<evidence type="ECO:0000259" key="13">
    <source>
        <dbReference type="Pfam" id="PF00155"/>
    </source>
</evidence>
<dbReference type="EC" id="2.3.1.47" evidence="5"/>
<keyword evidence="7" id="KW-0093">Biotin biosynthesis</keyword>
<dbReference type="PANTHER" id="PTHR13693">
    <property type="entry name" value="CLASS II AMINOTRANSFERASE/8-AMINO-7-OXONONANOATE SYNTHASE"/>
    <property type="match status" value="1"/>
</dbReference>
<keyword evidence="8 12" id="KW-0663">Pyridoxal phosphate</keyword>
<organism evidence="14 15">
    <name type="scientific">Rhodovarius crocodyli</name>
    <dbReference type="NCBI Taxonomy" id="1979269"/>
    <lineage>
        <taxon>Bacteria</taxon>
        <taxon>Pseudomonadati</taxon>
        <taxon>Pseudomonadota</taxon>
        <taxon>Alphaproteobacteria</taxon>
        <taxon>Acetobacterales</taxon>
        <taxon>Roseomonadaceae</taxon>
        <taxon>Rhodovarius</taxon>
    </lineage>
</organism>
<dbReference type="GO" id="GO:0009102">
    <property type="term" value="P:biotin biosynthetic process"/>
    <property type="evidence" value="ECO:0007669"/>
    <property type="project" value="UniProtKB-KW"/>
</dbReference>
<evidence type="ECO:0000256" key="2">
    <source>
        <dbReference type="ARBA" id="ARBA00004746"/>
    </source>
</evidence>
<evidence type="ECO:0000256" key="3">
    <source>
        <dbReference type="ARBA" id="ARBA00010008"/>
    </source>
</evidence>
<dbReference type="OrthoDB" id="9807157at2"/>
<evidence type="ECO:0000256" key="9">
    <source>
        <dbReference type="ARBA" id="ARBA00032610"/>
    </source>
</evidence>
<evidence type="ECO:0000256" key="10">
    <source>
        <dbReference type="ARBA" id="ARBA00033381"/>
    </source>
</evidence>
<keyword evidence="15" id="KW-1185">Reference proteome</keyword>
<evidence type="ECO:0000256" key="4">
    <source>
        <dbReference type="ARBA" id="ARBA00011738"/>
    </source>
</evidence>
<comment type="similarity">
    <text evidence="3">Belongs to the class-II pyridoxal-phosphate-dependent aminotransferase family. BioF subfamily.</text>
</comment>
<dbReference type="Pfam" id="PF00155">
    <property type="entry name" value="Aminotran_1_2"/>
    <property type="match status" value="1"/>
</dbReference>
<dbReference type="PROSITE" id="PS00599">
    <property type="entry name" value="AA_TRANSFER_CLASS_2"/>
    <property type="match status" value="1"/>
</dbReference>
<evidence type="ECO:0000256" key="6">
    <source>
        <dbReference type="ARBA" id="ARBA00022679"/>
    </source>
</evidence>
<evidence type="ECO:0000256" key="8">
    <source>
        <dbReference type="ARBA" id="ARBA00022898"/>
    </source>
</evidence>
<dbReference type="InterPro" id="IPR004839">
    <property type="entry name" value="Aminotransferase_I/II_large"/>
</dbReference>
<dbReference type="AlphaFoldDB" id="A0A437MMH5"/>
<evidence type="ECO:0000256" key="7">
    <source>
        <dbReference type="ARBA" id="ARBA00022756"/>
    </source>
</evidence>
<keyword evidence="6 14" id="KW-0808">Transferase</keyword>
<evidence type="ECO:0000256" key="1">
    <source>
        <dbReference type="ARBA" id="ARBA00001933"/>
    </source>
</evidence>
<dbReference type="RefSeq" id="WP_127785309.1">
    <property type="nucleotide sequence ID" value="NZ_SACL01000001.1"/>
</dbReference>
<dbReference type="InterPro" id="IPR015424">
    <property type="entry name" value="PyrdxlP-dep_Trfase"/>
</dbReference>
<reference evidence="14 15" key="1">
    <citation type="submission" date="2019-01" db="EMBL/GenBank/DDBJ databases">
        <authorList>
            <person name="Chen W.-M."/>
        </authorList>
    </citation>
    <scope>NUCLEOTIDE SEQUENCE [LARGE SCALE GENOMIC DNA]</scope>
    <source>
        <strain evidence="14 15">CCP-6</strain>
    </source>
</reference>
<dbReference type="EMBL" id="SACL01000001">
    <property type="protein sequence ID" value="RVT98839.1"/>
    <property type="molecule type" value="Genomic_DNA"/>
</dbReference>
<dbReference type="GO" id="GO:0008710">
    <property type="term" value="F:8-amino-7-oxononanoate synthase activity"/>
    <property type="evidence" value="ECO:0007669"/>
    <property type="project" value="UniProtKB-EC"/>
</dbReference>
<comment type="catalytic activity">
    <reaction evidence="11">
        <text>6-carboxyhexanoyl-[ACP] + L-alanine + H(+) = (8S)-8-amino-7-oxononanoate + holo-[ACP] + CO2</text>
        <dbReference type="Rhea" id="RHEA:42288"/>
        <dbReference type="Rhea" id="RHEA-COMP:9685"/>
        <dbReference type="Rhea" id="RHEA-COMP:9955"/>
        <dbReference type="ChEBI" id="CHEBI:15378"/>
        <dbReference type="ChEBI" id="CHEBI:16526"/>
        <dbReference type="ChEBI" id="CHEBI:57972"/>
        <dbReference type="ChEBI" id="CHEBI:64479"/>
        <dbReference type="ChEBI" id="CHEBI:78846"/>
        <dbReference type="ChEBI" id="CHEBI:149468"/>
        <dbReference type="EC" id="2.3.1.47"/>
    </reaction>
</comment>
<comment type="subunit">
    <text evidence="4">Homodimer.</text>
</comment>
<sequence length="428" mass="45534">MSLKPSGLSAAARAALLSRIARKETPRGNASPGRDFSTLPAARDIAMVRAGAEQMEIPNPFFRAHEGVAGGHSRIGNRDLINFSSYNYLGLNGDPRVTAAAKAAIDRYGVSASASRIASGERPAHAELEAALAAHYGVEAALTFVSGHATNVTVIGNLLGPRDLIVHDTLAHNSASEGMRLSGARRVAFPHNDWRAAERELASQRRRHTRALIYIEGHYSMDGDMPDLARFVEMAEAHDAWLMVDEAHALGVLGATGHGIAEQQGVDPKRVDIWMGTLSKALSGCGGYIAGNAMLIDILKHSAPGFVYSVGMPPAVAAASLESLRIMQAEPWRVEKLQRMATLFRDEARRRGFDVGASAGLGIVPVVLGSSIKAGRVSAALFEAGVNVQPVLYPIVPEGGARLRFFISAEHEEADIIRTLEALSAACA</sequence>
<evidence type="ECO:0000313" key="15">
    <source>
        <dbReference type="Proteomes" id="UP000282957"/>
    </source>
</evidence>
<dbReference type="Gene3D" id="3.90.1150.10">
    <property type="entry name" value="Aspartate Aminotransferase, domain 1"/>
    <property type="match status" value="1"/>
</dbReference>
<dbReference type="InterPro" id="IPR050087">
    <property type="entry name" value="AON_synthase_class-II"/>
</dbReference>
<comment type="cofactor">
    <cofactor evidence="1 12">
        <name>pyridoxal 5'-phosphate</name>
        <dbReference type="ChEBI" id="CHEBI:597326"/>
    </cofactor>
</comment>
<comment type="pathway">
    <text evidence="2">Cofactor biosynthesis; biotin biosynthesis.</text>
</comment>
<dbReference type="InterPro" id="IPR015421">
    <property type="entry name" value="PyrdxlP-dep_Trfase_major"/>
</dbReference>
<dbReference type="GO" id="GO:0030170">
    <property type="term" value="F:pyridoxal phosphate binding"/>
    <property type="evidence" value="ECO:0007669"/>
    <property type="project" value="InterPro"/>
</dbReference>
<dbReference type="InterPro" id="IPR015422">
    <property type="entry name" value="PyrdxlP-dep_Trfase_small"/>
</dbReference>
<evidence type="ECO:0000256" key="11">
    <source>
        <dbReference type="ARBA" id="ARBA00047715"/>
    </source>
</evidence>
<evidence type="ECO:0000256" key="12">
    <source>
        <dbReference type="RuleBase" id="RU003693"/>
    </source>
</evidence>
<dbReference type="Gene3D" id="3.40.640.10">
    <property type="entry name" value="Type I PLP-dependent aspartate aminotransferase-like (Major domain)"/>
    <property type="match status" value="1"/>
</dbReference>
<evidence type="ECO:0000313" key="14">
    <source>
        <dbReference type="EMBL" id="RVT98839.1"/>
    </source>
</evidence>
<name>A0A437MMH5_9PROT</name>
<evidence type="ECO:0000256" key="5">
    <source>
        <dbReference type="ARBA" id="ARBA00013187"/>
    </source>
</evidence>
<dbReference type="InterPro" id="IPR001917">
    <property type="entry name" value="Aminotrans_II_pyridoxalP_BS"/>
</dbReference>